<feature type="region of interest" description="Disordered" evidence="7">
    <location>
        <begin position="542"/>
        <end position="589"/>
    </location>
</feature>
<organism evidence="10">
    <name type="scientific">Arthroderma gypseum (strain ATCC MYA-4604 / CBS 118893)</name>
    <name type="common">Microsporum gypseum</name>
    <dbReference type="NCBI Taxonomy" id="535722"/>
    <lineage>
        <taxon>Eukaryota</taxon>
        <taxon>Fungi</taxon>
        <taxon>Dikarya</taxon>
        <taxon>Ascomycota</taxon>
        <taxon>Pezizomycotina</taxon>
        <taxon>Eurotiomycetes</taxon>
        <taxon>Eurotiomycetidae</taxon>
        <taxon>Onygenales</taxon>
        <taxon>Arthrodermataceae</taxon>
        <taxon>Nannizzia</taxon>
    </lineage>
</organism>
<dbReference type="PANTHER" id="PTHR43033:SF1">
    <property type="entry name" value="TRNA(ILE)-LYSIDINE SYNTHASE-RELATED"/>
    <property type="match status" value="1"/>
</dbReference>
<dbReference type="PANTHER" id="PTHR43033">
    <property type="entry name" value="TRNA(ILE)-LYSIDINE SYNTHASE-RELATED"/>
    <property type="match status" value="1"/>
</dbReference>
<evidence type="ECO:0000259" key="8">
    <source>
        <dbReference type="Pfam" id="PF01171"/>
    </source>
</evidence>
<dbReference type="GO" id="GO:0008033">
    <property type="term" value="P:tRNA processing"/>
    <property type="evidence" value="ECO:0007669"/>
    <property type="project" value="UniProtKB-KW"/>
</dbReference>
<comment type="catalytic activity">
    <reaction evidence="6">
        <text>cytidine(34) in tRNA(Ile2) + L-lysine + ATP = lysidine(34) in tRNA(Ile2) + AMP + diphosphate + H(+)</text>
        <dbReference type="Rhea" id="RHEA:43744"/>
        <dbReference type="Rhea" id="RHEA-COMP:10625"/>
        <dbReference type="Rhea" id="RHEA-COMP:10670"/>
        <dbReference type="ChEBI" id="CHEBI:15378"/>
        <dbReference type="ChEBI" id="CHEBI:30616"/>
        <dbReference type="ChEBI" id="CHEBI:32551"/>
        <dbReference type="ChEBI" id="CHEBI:33019"/>
        <dbReference type="ChEBI" id="CHEBI:82748"/>
        <dbReference type="ChEBI" id="CHEBI:83665"/>
        <dbReference type="ChEBI" id="CHEBI:456215"/>
        <dbReference type="EC" id="6.3.4.19"/>
    </reaction>
</comment>
<keyword evidence="4" id="KW-0547">Nucleotide-binding</keyword>
<dbReference type="NCBIfam" id="TIGR02432">
    <property type="entry name" value="lysidine_TilS_N"/>
    <property type="match status" value="1"/>
</dbReference>
<evidence type="ECO:0000313" key="9">
    <source>
        <dbReference type="EMBL" id="EFR03209.1"/>
    </source>
</evidence>
<evidence type="ECO:0000256" key="4">
    <source>
        <dbReference type="ARBA" id="ARBA00022741"/>
    </source>
</evidence>
<dbReference type="InterPro" id="IPR012094">
    <property type="entry name" value="tRNA_Ile_lys_synt"/>
</dbReference>
<dbReference type="STRING" id="535722.E4UYM9"/>
<dbReference type="HAMAP" id="MF_01161">
    <property type="entry name" value="tRNA_Ile_lys_synt"/>
    <property type="match status" value="1"/>
</dbReference>
<evidence type="ECO:0000256" key="7">
    <source>
        <dbReference type="SAM" id="MobiDB-lite"/>
    </source>
</evidence>
<keyword evidence="5" id="KW-0067">ATP-binding</keyword>
<dbReference type="VEuPathDB" id="FungiDB:MGYG_06209"/>
<dbReference type="InterPro" id="IPR011063">
    <property type="entry name" value="TilS/TtcA_N"/>
</dbReference>
<dbReference type="InParanoid" id="E4UYM9"/>
<dbReference type="Proteomes" id="UP000002669">
    <property type="component" value="Unassembled WGS sequence"/>
</dbReference>
<dbReference type="RefSeq" id="XP_003171663.1">
    <property type="nucleotide sequence ID" value="XM_003171615.1"/>
</dbReference>
<dbReference type="SUPFAM" id="SSF52402">
    <property type="entry name" value="Adenine nucleotide alpha hydrolases-like"/>
    <property type="match status" value="1"/>
</dbReference>
<feature type="domain" description="tRNA(Ile)-lysidine/2-thiocytidine synthase N-terminal" evidence="8">
    <location>
        <begin position="42"/>
        <end position="282"/>
    </location>
</feature>
<dbReference type="OMA" id="ARIPECH"/>
<reference evidence="10" key="1">
    <citation type="journal article" date="2012" name="MBio">
        <title>Comparative genome analysis of Trichophyton rubrum and related dermatophytes reveals candidate genes involved in infection.</title>
        <authorList>
            <person name="Martinez D.A."/>
            <person name="Oliver B.G."/>
            <person name="Graeser Y."/>
            <person name="Goldberg J.M."/>
            <person name="Li W."/>
            <person name="Martinez-Rossi N.M."/>
            <person name="Monod M."/>
            <person name="Shelest E."/>
            <person name="Barton R.C."/>
            <person name="Birch E."/>
            <person name="Brakhage A.A."/>
            <person name="Chen Z."/>
            <person name="Gurr S.J."/>
            <person name="Heiman D."/>
            <person name="Heitman J."/>
            <person name="Kosti I."/>
            <person name="Rossi A."/>
            <person name="Saif S."/>
            <person name="Samalova M."/>
            <person name="Saunders C.W."/>
            <person name="Shea T."/>
            <person name="Summerbell R.C."/>
            <person name="Xu J."/>
            <person name="Young S."/>
            <person name="Zeng Q."/>
            <person name="Birren B.W."/>
            <person name="Cuomo C.A."/>
            <person name="White T.C."/>
        </authorList>
    </citation>
    <scope>NUCLEOTIDE SEQUENCE [LARGE SCALE GENOMIC DNA]</scope>
    <source>
        <strain evidence="10">ATCC MYA-4604 / CBS 118893</strain>
    </source>
</reference>
<evidence type="ECO:0000256" key="5">
    <source>
        <dbReference type="ARBA" id="ARBA00022840"/>
    </source>
</evidence>
<evidence type="ECO:0000256" key="1">
    <source>
        <dbReference type="ARBA" id="ARBA00013267"/>
    </source>
</evidence>
<keyword evidence="2" id="KW-0436">Ligase</keyword>
<dbReference type="OrthoDB" id="434144at2759"/>
<dbReference type="InterPro" id="IPR014729">
    <property type="entry name" value="Rossmann-like_a/b/a_fold"/>
</dbReference>
<accession>E4UYM9</accession>
<dbReference type="AlphaFoldDB" id="E4UYM9"/>
<dbReference type="GeneID" id="10026917"/>
<evidence type="ECO:0000256" key="3">
    <source>
        <dbReference type="ARBA" id="ARBA00022694"/>
    </source>
</evidence>
<proteinExistence type="inferred from homology"/>
<keyword evidence="3" id="KW-0819">tRNA processing</keyword>
<dbReference type="CDD" id="cd01992">
    <property type="entry name" value="TilS_N"/>
    <property type="match status" value="1"/>
</dbReference>
<evidence type="ECO:0000256" key="2">
    <source>
        <dbReference type="ARBA" id="ARBA00022598"/>
    </source>
</evidence>
<dbReference type="GO" id="GO:0005524">
    <property type="term" value="F:ATP binding"/>
    <property type="evidence" value="ECO:0007669"/>
    <property type="project" value="UniProtKB-KW"/>
</dbReference>
<dbReference type="HOGENOM" id="CLU_015599_1_0_1"/>
<name>E4UYM9_ARTGP</name>
<dbReference type="eggNOG" id="ENOG502QQNE">
    <property type="taxonomic scope" value="Eukaryota"/>
</dbReference>
<dbReference type="EC" id="6.3.4.19" evidence="1"/>
<dbReference type="EMBL" id="DS989826">
    <property type="protein sequence ID" value="EFR03209.1"/>
    <property type="molecule type" value="Genomic_DNA"/>
</dbReference>
<evidence type="ECO:0000313" key="10">
    <source>
        <dbReference type="Proteomes" id="UP000002669"/>
    </source>
</evidence>
<gene>
    <name evidence="9" type="ORF">MGYG_06209</name>
</gene>
<dbReference type="Pfam" id="PF01171">
    <property type="entry name" value="ATP_bind_3"/>
    <property type="match status" value="1"/>
</dbReference>
<evidence type="ECO:0000256" key="6">
    <source>
        <dbReference type="ARBA" id="ARBA00048539"/>
    </source>
</evidence>
<protein>
    <recommendedName>
        <fullName evidence="1">tRNA(Ile)-lysidine synthetase</fullName>
        <ecNumber evidence="1">6.3.4.19</ecNumber>
    </recommendedName>
</protein>
<dbReference type="Gene3D" id="3.40.50.620">
    <property type="entry name" value="HUPs"/>
    <property type="match status" value="1"/>
</dbReference>
<sequence length="721" mass="80372">MASSRSIGALASLPIAPLEFYHALTGLWATWQGAKHVPLQRIGLAVSGGSDSMALVYLCSQLASQGFIPGLDIKAYIVDHKYRPESSHEAHSVADCVEKLGVRSKVLTLQWPDGEALTKKGFETQARMLRYQILGKACTKDGVKALLLGHHQDDNVETALMRVSKGHRKLGLVGFDEIAPIPECHGLYGVSKSGSATSLQDILRSATMDGTISYPSSEIPPRSFNSNTGEMKVSTGGIYLFRPFRSFSKSRLVATCQENNIPFVSDATNEDHTFTIRNTVRRLLESETLLPRALQRPSILSLVDKSREQTEKFRELCEFLLKNVEILNFDTRFGTMVIKMPRISDLPRHQRKAVYERISLPDGIRDVYASVLRSLCDIISPYPDRWSPLSQFRNPACRAFFGSDPSGMNGTVFTVGGVLWQAVKQKTAPESTSKSFVPSHPNLPGDLQLWNQDFTPFADKQNNVWLLSRQPMRSGKGQSTVNFSLTIPAYSAKRTRDGVILGKVGQKGREQGTGNFIHTAWTDWKLWDNRYWIRIRGRASVQQYDRSQEDPESGGAMKRSLDRDMSKDDFVKDGGREPRTQSRRASQDSTLANYLASRNPLPTTTTLPTMPASVLPVAPSVFQKLLAALAPGKIRFSAPILTDVIPENGGGEDLENMQEQLLGMPSVPMSFRTKIRVRTPISDVESGRVDSTFDVPWSVEWEVRYKWIDPTTIRTVAWQST</sequence>
<keyword evidence="10" id="KW-1185">Reference proteome</keyword>
<dbReference type="GO" id="GO:0032267">
    <property type="term" value="F:tRNA(Ile)-lysidine synthase activity"/>
    <property type="evidence" value="ECO:0007669"/>
    <property type="project" value="UniProtKB-EC"/>
</dbReference>
<feature type="compositionally biased region" description="Basic and acidic residues" evidence="7">
    <location>
        <begin position="559"/>
        <end position="580"/>
    </location>
</feature>
<dbReference type="InterPro" id="IPR012795">
    <property type="entry name" value="tRNA_Ile_lys_synt_N"/>
</dbReference>